<organism evidence="8 9">
    <name type="scientific">Neoarthrinium moseri</name>
    <dbReference type="NCBI Taxonomy" id="1658444"/>
    <lineage>
        <taxon>Eukaryota</taxon>
        <taxon>Fungi</taxon>
        <taxon>Dikarya</taxon>
        <taxon>Ascomycota</taxon>
        <taxon>Pezizomycotina</taxon>
        <taxon>Sordariomycetes</taxon>
        <taxon>Xylariomycetidae</taxon>
        <taxon>Amphisphaeriales</taxon>
        <taxon>Apiosporaceae</taxon>
        <taxon>Neoarthrinium</taxon>
    </lineage>
</organism>
<keyword evidence="4 6" id="KW-1133">Transmembrane helix</keyword>
<dbReference type="AlphaFoldDB" id="A0A9P9WIL9"/>
<dbReference type="PANTHER" id="PTHR43791">
    <property type="entry name" value="PERMEASE-RELATED"/>
    <property type="match status" value="1"/>
</dbReference>
<evidence type="ECO:0000256" key="3">
    <source>
        <dbReference type="ARBA" id="ARBA00022692"/>
    </source>
</evidence>
<feature type="transmembrane region" description="Helical" evidence="6">
    <location>
        <begin position="456"/>
        <end position="481"/>
    </location>
</feature>
<feature type="transmembrane region" description="Helical" evidence="6">
    <location>
        <begin position="229"/>
        <end position="251"/>
    </location>
</feature>
<sequence>MHSPKEEPHLPLDAKKSNEMVTLTPSVGECATETLRNGAVRPEILNGLSEEELKLMEKKLVRKVDARMLPTLILVYILNYLDRNAIGSARLGGLEADLKLKANEFQTCVSVLFVGYILMQVPSNMLLNKIGRPGIYLSVCMMVWGVLCACSGATHNFGGLLTTRFLLGFVEAAFYPGCLAMLSAWYPRKELGVRTGLFYSGSMLSGAFSGLIAAGITQNMDGVGGLLSWRWLFIIEGSITVVVAMFTCFILPDFPANTKWLSDQERALAVWRLQIDAAGEDDWTSSSDQSMFEGFKMLVRDPKNWILTVVVFGAASAIAINSFFPTVVASFGKDRNTTLLLTSPPYLLACIVCLAVSWNADRTGERFWHTVGPLLCSLAGFIISCAAEGIGPRYFGAMIMLPGIYTGFNMSMLWTANTIHRPAAKRAAAVAFNNSIGTVCSIYGSYLYPNNSAPRFILAFCVNGAMAVLAICASIVLKIVLKRENRKLELREQELETAGQHRGSGNGFRYLV</sequence>
<feature type="transmembrane region" description="Helical" evidence="6">
    <location>
        <begin position="166"/>
        <end position="185"/>
    </location>
</feature>
<reference evidence="8" key="1">
    <citation type="submission" date="2021-03" db="EMBL/GenBank/DDBJ databases">
        <title>Revisited historic fungal species revealed as producer of novel bioactive compounds through whole genome sequencing and comparative genomics.</title>
        <authorList>
            <person name="Vignolle G.A."/>
            <person name="Hochenegger N."/>
            <person name="Mach R.L."/>
            <person name="Mach-Aigner A.R."/>
            <person name="Javad Rahimi M."/>
            <person name="Salim K.A."/>
            <person name="Chan C.M."/>
            <person name="Lim L.B.L."/>
            <person name="Cai F."/>
            <person name="Druzhinina I.S."/>
            <person name="U'Ren J.M."/>
            <person name="Derntl C."/>
        </authorList>
    </citation>
    <scope>NUCLEOTIDE SEQUENCE</scope>
    <source>
        <strain evidence="8">TUCIM 5799</strain>
    </source>
</reference>
<keyword evidence="5 6" id="KW-0472">Membrane</keyword>
<dbReference type="PANTHER" id="PTHR43791:SF92">
    <property type="entry name" value="AGL026WP"/>
    <property type="match status" value="1"/>
</dbReference>
<protein>
    <recommendedName>
        <fullName evidence="7">Major facilitator superfamily (MFS) profile domain-containing protein</fullName>
    </recommendedName>
</protein>
<keyword evidence="2" id="KW-0813">Transport</keyword>
<gene>
    <name evidence="8" type="ORF">JX265_008248</name>
</gene>
<feature type="transmembrane region" description="Helical" evidence="6">
    <location>
        <begin position="197"/>
        <end position="217"/>
    </location>
</feature>
<keyword evidence="3 6" id="KW-0812">Transmembrane</keyword>
<keyword evidence="9" id="KW-1185">Reference proteome</keyword>
<dbReference type="PROSITE" id="PS50850">
    <property type="entry name" value="MFS"/>
    <property type="match status" value="1"/>
</dbReference>
<dbReference type="Proteomes" id="UP000829685">
    <property type="component" value="Unassembled WGS sequence"/>
</dbReference>
<dbReference type="GO" id="GO:0022857">
    <property type="term" value="F:transmembrane transporter activity"/>
    <property type="evidence" value="ECO:0007669"/>
    <property type="project" value="InterPro"/>
</dbReference>
<dbReference type="InterPro" id="IPR011701">
    <property type="entry name" value="MFS"/>
</dbReference>
<comment type="subcellular location">
    <subcellularLocation>
        <location evidence="1">Membrane</location>
        <topology evidence="1">Multi-pass membrane protein</topology>
    </subcellularLocation>
</comment>
<dbReference type="GO" id="GO:0016020">
    <property type="term" value="C:membrane"/>
    <property type="evidence" value="ECO:0007669"/>
    <property type="project" value="UniProtKB-SubCell"/>
</dbReference>
<evidence type="ECO:0000313" key="9">
    <source>
        <dbReference type="Proteomes" id="UP000829685"/>
    </source>
</evidence>
<feature type="transmembrane region" description="Helical" evidence="6">
    <location>
        <begin position="395"/>
        <end position="415"/>
    </location>
</feature>
<comment type="caution">
    <text evidence="8">The sequence shown here is derived from an EMBL/GenBank/DDBJ whole genome shotgun (WGS) entry which is preliminary data.</text>
</comment>
<feature type="transmembrane region" description="Helical" evidence="6">
    <location>
        <begin position="367"/>
        <end position="389"/>
    </location>
</feature>
<feature type="domain" description="Major facilitator superfamily (MFS) profile" evidence="7">
    <location>
        <begin position="68"/>
        <end position="482"/>
    </location>
</feature>
<evidence type="ECO:0000313" key="8">
    <source>
        <dbReference type="EMBL" id="KAI1865201.1"/>
    </source>
</evidence>
<dbReference type="FunFam" id="1.20.1250.20:FF:000013">
    <property type="entry name" value="MFS general substrate transporter"/>
    <property type="match status" value="1"/>
</dbReference>
<proteinExistence type="predicted"/>
<dbReference type="SUPFAM" id="SSF103473">
    <property type="entry name" value="MFS general substrate transporter"/>
    <property type="match status" value="1"/>
</dbReference>
<name>A0A9P9WIL9_9PEZI</name>
<evidence type="ECO:0000256" key="1">
    <source>
        <dbReference type="ARBA" id="ARBA00004141"/>
    </source>
</evidence>
<dbReference type="Pfam" id="PF07690">
    <property type="entry name" value="MFS_1"/>
    <property type="match status" value="1"/>
</dbReference>
<dbReference type="InterPro" id="IPR036259">
    <property type="entry name" value="MFS_trans_sf"/>
</dbReference>
<evidence type="ECO:0000256" key="5">
    <source>
        <dbReference type="ARBA" id="ARBA00023136"/>
    </source>
</evidence>
<evidence type="ECO:0000256" key="4">
    <source>
        <dbReference type="ARBA" id="ARBA00022989"/>
    </source>
</evidence>
<dbReference type="InterPro" id="IPR020846">
    <property type="entry name" value="MFS_dom"/>
</dbReference>
<evidence type="ECO:0000259" key="7">
    <source>
        <dbReference type="PROSITE" id="PS50850"/>
    </source>
</evidence>
<feature type="transmembrane region" description="Helical" evidence="6">
    <location>
        <begin position="427"/>
        <end position="444"/>
    </location>
</feature>
<evidence type="ECO:0000256" key="2">
    <source>
        <dbReference type="ARBA" id="ARBA00022448"/>
    </source>
</evidence>
<accession>A0A9P9WIL9</accession>
<dbReference type="Gene3D" id="1.20.1250.20">
    <property type="entry name" value="MFS general substrate transporter like domains"/>
    <property type="match status" value="2"/>
</dbReference>
<evidence type="ECO:0000256" key="6">
    <source>
        <dbReference type="SAM" id="Phobius"/>
    </source>
</evidence>
<feature type="transmembrane region" description="Helical" evidence="6">
    <location>
        <begin position="344"/>
        <end position="360"/>
    </location>
</feature>
<dbReference type="EMBL" id="JAFIMR010000022">
    <property type="protein sequence ID" value="KAI1865201.1"/>
    <property type="molecule type" value="Genomic_DNA"/>
</dbReference>
<feature type="transmembrane region" description="Helical" evidence="6">
    <location>
        <begin position="305"/>
        <end position="324"/>
    </location>
</feature>
<dbReference type="FunFam" id="1.20.1250.20:FF:000057">
    <property type="entry name" value="MFS general substrate transporter"/>
    <property type="match status" value="1"/>
</dbReference>
<feature type="transmembrane region" description="Helical" evidence="6">
    <location>
        <begin position="134"/>
        <end position="154"/>
    </location>
</feature>